<feature type="compositionally biased region" description="Low complexity" evidence="7">
    <location>
        <begin position="360"/>
        <end position="370"/>
    </location>
</feature>
<evidence type="ECO:0000256" key="6">
    <source>
        <dbReference type="ARBA" id="ARBA00023136"/>
    </source>
</evidence>
<dbReference type="Gene3D" id="1.20.1420.30">
    <property type="entry name" value="NCX, central ion-binding region"/>
    <property type="match status" value="1"/>
</dbReference>
<feature type="transmembrane region" description="Helical" evidence="8">
    <location>
        <begin position="47"/>
        <end position="64"/>
    </location>
</feature>
<evidence type="ECO:0000256" key="1">
    <source>
        <dbReference type="ARBA" id="ARBA00004141"/>
    </source>
</evidence>
<dbReference type="PANTHER" id="PTHR12266:SF0">
    <property type="entry name" value="MITOCHONDRIAL SODIUM_CALCIUM EXCHANGER PROTEIN"/>
    <property type="match status" value="1"/>
</dbReference>
<name>A0A9P6QBU9_9FUNG</name>
<keyword evidence="6 8" id="KW-0472">Membrane</keyword>
<reference evidence="10" key="1">
    <citation type="journal article" date="2020" name="Fungal Divers.">
        <title>Resolving the Mortierellaceae phylogeny through synthesis of multi-gene phylogenetics and phylogenomics.</title>
        <authorList>
            <person name="Vandepol N."/>
            <person name="Liber J."/>
            <person name="Desiro A."/>
            <person name="Na H."/>
            <person name="Kennedy M."/>
            <person name="Barry K."/>
            <person name="Grigoriev I.V."/>
            <person name="Miller A.N."/>
            <person name="O'Donnell K."/>
            <person name="Stajich J.E."/>
            <person name="Bonito G."/>
        </authorList>
    </citation>
    <scope>NUCLEOTIDE SEQUENCE</scope>
    <source>
        <strain evidence="10">KOD948</strain>
    </source>
</reference>
<dbReference type="PANTHER" id="PTHR12266">
    <property type="entry name" value="NA+/CA2+ K+ INDEPENDENT EXCHANGER"/>
    <property type="match status" value="1"/>
</dbReference>
<organism evidence="10 11">
    <name type="scientific">Mortierella polycephala</name>
    <dbReference type="NCBI Taxonomy" id="41804"/>
    <lineage>
        <taxon>Eukaryota</taxon>
        <taxon>Fungi</taxon>
        <taxon>Fungi incertae sedis</taxon>
        <taxon>Mucoromycota</taxon>
        <taxon>Mortierellomycotina</taxon>
        <taxon>Mortierellomycetes</taxon>
        <taxon>Mortierellales</taxon>
        <taxon>Mortierellaceae</taxon>
        <taxon>Mortierella</taxon>
    </lineage>
</organism>
<gene>
    <name evidence="10" type="ORF">BG011_008229</name>
</gene>
<accession>A0A9P6QBU9</accession>
<comment type="caution">
    <text evidence="10">The sequence shown here is derived from an EMBL/GenBank/DDBJ whole genome shotgun (WGS) entry which is preliminary data.</text>
</comment>
<dbReference type="InterPro" id="IPR051359">
    <property type="entry name" value="CaCA_antiporter"/>
</dbReference>
<dbReference type="Proteomes" id="UP000726737">
    <property type="component" value="Unassembled WGS sequence"/>
</dbReference>
<feature type="region of interest" description="Disordered" evidence="7">
    <location>
        <begin position="352"/>
        <end position="371"/>
    </location>
</feature>
<feature type="transmembrane region" description="Helical" evidence="8">
    <location>
        <begin position="319"/>
        <end position="343"/>
    </location>
</feature>
<dbReference type="InterPro" id="IPR004837">
    <property type="entry name" value="NaCa_Exmemb"/>
</dbReference>
<evidence type="ECO:0000256" key="7">
    <source>
        <dbReference type="SAM" id="MobiDB-lite"/>
    </source>
</evidence>
<comment type="subcellular location">
    <subcellularLocation>
        <location evidence="1">Membrane</location>
        <topology evidence="1">Multi-pass membrane protein</topology>
    </subcellularLocation>
</comment>
<proteinExistence type="inferred from homology"/>
<evidence type="ECO:0000256" key="5">
    <source>
        <dbReference type="ARBA" id="ARBA00022989"/>
    </source>
</evidence>
<dbReference type="GO" id="GO:0006874">
    <property type="term" value="P:intracellular calcium ion homeostasis"/>
    <property type="evidence" value="ECO:0007669"/>
    <property type="project" value="TreeGrafter"/>
</dbReference>
<feature type="transmembrane region" description="Helical" evidence="8">
    <location>
        <begin position="469"/>
        <end position="491"/>
    </location>
</feature>
<sequence length="529" mass="58323">MLFAFTQLCENVWDHDDRCLFVEEFCSEYSAGMINYLHLYFCKLESAPALALIIMTGVTFLAFGNASPDIFSTFSAVSAGSGTLAIGEVIAYVMIAIFDNWKHQRAERQPEVIGEVYSEQRQSYSQNSTVNERSTEHRQEDGPGTQRALVLQEIEGTPSTSSHQLVTSTNIESTVAPIDNSYNPILPSRRCPAIVISTTQHSPGQYQGAQERQRGYITVSRSSSDENSPIESTLCDATNQNRNYAQFQHALLHHLLILPDRSDPMNRPRSPIFQEPPGGSFQDSFPKMSLKQRCRIVFNDWIKPVYFPTLIGWNDKTWFFKTLAVGSIPIVLLLALTLPVVVVSETRTQTSSLAHEEQDNGGVVTGNTTTDTERKRADQSSLYSNWCRVATMVQMVIAPVFMAAVVTNAADEGYYAIFVALGVGLLLSAMVFFFSSEEDPPRFYEALAFVGFLVAMTWIFIVANEVVGILQGFGMILGVSDAILGLTVFAMGNSLGDLVANTTIARMGFPRMAFSACFGGPLIKSSGEI</sequence>
<feature type="transmembrane region" description="Helical" evidence="8">
    <location>
        <begin position="70"/>
        <end position="98"/>
    </location>
</feature>
<keyword evidence="5 8" id="KW-1133">Transmembrane helix</keyword>
<evidence type="ECO:0000259" key="9">
    <source>
        <dbReference type="Pfam" id="PF01699"/>
    </source>
</evidence>
<feature type="transmembrane region" description="Helical" evidence="8">
    <location>
        <begin position="413"/>
        <end position="434"/>
    </location>
</feature>
<feature type="domain" description="Sodium/calcium exchanger membrane region" evidence="9">
    <location>
        <begin position="448"/>
        <end position="523"/>
    </location>
</feature>
<feature type="transmembrane region" description="Helical" evidence="8">
    <location>
        <begin position="446"/>
        <end position="463"/>
    </location>
</feature>
<dbReference type="OrthoDB" id="407410at2759"/>
<dbReference type="Pfam" id="PF01699">
    <property type="entry name" value="Na_Ca_ex"/>
    <property type="match status" value="2"/>
</dbReference>
<protein>
    <recommendedName>
        <fullName evidence="9">Sodium/calcium exchanger membrane region domain-containing protein</fullName>
    </recommendedName>
</protein>
<evidence type="ECO:0000256" key="4">
    <source>
        <dbReference type="ARBA" id="ARBA00022692"/>
    </source>
</evidence>
<feature type="compositionally biased region" description="Polar residues" evidence="7">
    <location>
        <begin position="119"/>
        <end position="132"/>
    </location>
</feature>
<evidence type="ECO:0000313" key="10">
    <source>
        <dbReference type="EMBL" id="KAG0263716.1"/>
    </source>
</evidence>
<dbReference type="AlphaFoldDB" id="A0A9P6QBU9"/>
<evidence type="ECO:0000313" key="11">
    <source>
        <dbReference type="Proteomes" id="UP000726737"/>
    </source>
</evidence>
<feature type="domain" description="Sodium/calcium exchanger membrane region" evidence="9">
    <location>
        <begin position="55"/>
        <end position="97"/>
    </location>
</feature>
<feature type="region of interest" description="Disordered" evidence="7">
    <location>
        <begin position="117"/>
        <end position="145"/>
    </location>
</feature>
<keyword evidence="4 8" id="KW-0812">Transmembrane</keyword>
<feature type="transmembrane region" description="Helical" evidence="8">
    <location>
        <begin position="386"/>
        <end position="407"/>
    </location>
</feature>
<evidence type="ECO:0000256" key="8">
    <source>
        <dbReference type="SAM" id="Phobius"/>
    </source>
</evidence>
<dbReference type="EMBL" id="JAAAJA010000067">
    <property type="protein sequence ID" value="KAG0263716.1"/>
    <property type="molecule type" value="Genomic_DNA"/>
</dbReference>
<dbReference type="GO" id="GO:0008324">
    <property type="term" value="F:monoatomic cation transmembrane transporter activity"/>
    <property type="evidence" value="ECO:0007669"/>
    <property type="project" value="TreeGrafter"/>
</dbReference>
<evidence type="ECO:0000256" key="3">
    <source>
        <dbReference type="ARBA" id="ARBA00022448"/>
    </source>
</evidence>
<dbReference type="InterPro" id="IPR044880">
    <property type="entry name" value="NCX_ion-bd_dom_sf"/>
</dbReference>
<comment type="similarity">
    <text evidence="2">Belongs to the Ca(2+):cation antiporter (CaCA) (TC 2.A.19) family.</text>
</comment>
<evidence type="ECO:0000256" key="2">
    <source>
        <dbReference type="ARBA" id="ARBA00008170"/>
    </source>
</evidence>
<keyword evidence="3" id="KW-0813">Transport</keyword>
<dbReference type="GO" id="GO:0016020">
    <property type="term" value="C:membrane"/>
    <property type="evidence" value="ECO:0007669"/>
    <property type="project" value="UniProtKB-SubCell"/>
</dbReference>
<keyword evidence="11" id="KW-1185">Reference proteome</keyword>